<dbReference type="InterPro" id="IPR001509">
    <property type="entry name" value="Epimerase_deHydtase"/>
</dbReference>
<dbReference type="OrthoDB" id="5292533at2"/>
<dbReference type="EMBL" id="FLMQ01000055">
    <property type="protein sequence ID" value="SBP87890.1"/>
    <property type="molecule type" value="Genomic_DNA"/>
</dbReference>
<dbReference type="AlphaFoldDB" id="A0A238D3Y5"/>
<feature type="domain" description="NAD-dependent epimerase/dehydratase" evidence="1">
    <location>
        <begin position="6"/>
        <end position="210"/>
    </location>
</feature>
<dbReference type="InterPro" id="IPR051207">
    <property type="entry name" value="ComplexI_NDUFA9_subunit"/>
</dbReference>
<dbReference type="Proteomes" id="UP000214566">
    <property type="component" value="Unassembled WGS sequence"/>
</dbReference>
<sequence length="330" mass="35306">MIMQNIVVFGGAGFIGSQLVARLSAAGCRVLVPTRRRERAKHLLPLPTVDVVQIDTFDTATLERLLQGQDAAVNLIGILHGRRGQPYGEDFNIAHVRLPQNLAAACVATGANRLVHVSALGADPQGPSMYLRSKGDGEAAIRKQQGLRWTILRPSVVFGPQDRFLNLFASLQRLLPVMLLGGAKARFAPVYVGDVVQAAVHALIGPKADDTVGRIYELTGPADYALAELVKLAGIWAGVNHGRGRPVIGLPGPLARLLALLMELAPGEPLMSRDNLDSMRVPNVAGGELPGFAVELGVTHPRSLESVAPIYLSGRDPQTRYDQLRATAGR</sequence>
<proteinExistence type="predicted"/>
<dbReference type="CDD" id="cd05271">
    <property type="entry name" value="NDUFA9_like_SDR_a"/>
    <property type="match status" value="1"/>
</dbReference>
<dbReference type="PANTHER" id="PTHR12126:SF11">
    <property type="entry name" value="NADH DEHYDROGENASE [UBIQUINONE] 1 ALPHA SUBCOMPLEX SUBUNIT 9, MITOCHONDRIAL"/>
    <property type="match status" value="1"/>
</dbReference>
<dbReference type="InterPro" id="IPR036291">
    <property type="entry name" value="NAD(P)-bd_dom_sf"/>
</dbReference>
<reference evidence="2 3" key="1">
    <citation type="submission" date="2016-06" db="EMBL/GenBank/DDBJ databases">
        <authorList>
            <person name="Kjaerup R.B."/>
            <person name="Dalgaard T.S."/>
            <person name="Juul-Madsen H.R."/>
        </authorList>
    </citation>
    <scope>NUCLEOTIDE SEQUENCE [LARGE SCALE GENOMIC DNA]</scope>
    <source>
        <strain evidence="2 3">DSM 16361</strain>
    </source>
</reference>
<keyword evidence="2" id="KW-0830">Ubiquinone</keyword>
<gene>
    <name evidence="2" type="ORF">THIARS_60603</name>
</gene>
<protein>
    <submittedName>
        <fullName evidence="2">Putative NADH UBIQUINONE OXIDOREDUCTASE 1 ALPHA SUBUNIT</fullName>
    </submittedName>
</protein>
<organism evidence="2 3">
    <name type="scientific">Thiomonas delicata</name>
    <name type="common">Thiomonas cuprina</name>
    <dbReference type="NCBI Taxonomy" id="364030"/>
    <lineage>
        <taxon>Bacteria</taxon>
        <taxon>Pseudomonadati</taxon>
        <taxon>Pseudomonadota</taxon>
        <taxon>Betaproteobacteria</taxon>
        <taxon>Burkholderiales</taxon>
        <taxon>Thiomonas</taxon>
    </lineage>
</organism>
<dbReference type="GO" id="GO:0044877">
    <property type="term" value="F:protein-containing complex binding"/>
    <property type="evidence" value="ECO:0007669"/>
    <property type="project" value="TreeGrafter"/>
</dbReference>
<dbReference type="Pfam" id="PF01370">
    <property type="entry name" value="Epimerase"/>
    <property type="match status" value="1"/>
</dbReference>
<evidence type="ECO:0000313" key="2">
    <source>
        <dbReference type="EMBL" id="SBP87890.1"/>
    </source>
</evidence>
<keyword evidence="3" id="KW-1185">Reference proteome</keyword>
<dbReference type="Gene3D" id="3.40.50.720">
    <property type="entry name" value="NAD(P)-binding Rossmann-like Domain"/>
    <property type="match status" value="1"/>
</dbReference>
<dbReference type="PANTHER" id="PTHR12126">
    <property type="entry name" value="NADH-UBIQUINONE OXIDOREDUCTASE 39 KDA SUBUNIT-RELATED"/>
    <property type="match status" value="1"/>
</dbReference>
<dbReference type="SUPFAM" id="SSF51735">
    <property type="entry name" value="NAD(P)-binding Rossmann-fold domains"/>
    <property type="match status" value="1"/>
</dbReference>
<evidence type="ECO:0000259" key="1">
    <source>
        <dbReference type="Pfam" id="PF01370"/>
    </source>
</evidence>
<evidence type="ECO:0000313" key="3">
    <source>
        <dbReference type="Proteomes" id="UP000214566"/>
    </source>
</evidence>
<name>A0A238D3Y5_THIDL</name>
<accession>A0A238D3Y5</accession>
<dbReference type="RefSeq" id="WP_094160031.1">
    <property type="nucleotide sequence ID" value="NZ_LT592170.1"/>
</dbReference>